<evidence type="ECO:0000313" key="3">
    <source>
        <dbReference type="EMBL" id="PIR03883.1"/>
    </source>
</evidence>
<organism evidence="3 4">
    <name type="scientific">Candidatus Magasanikbacteria bacterium CG11_big_fil_rev_8_21_14_0_20_39_34</name>
    <dbReference type="NCBI Taxonomy" id="1974653"/>
    <lineage>
        <taxon>Bacteria</taxon>
        <taxon>Candidatus Magasanikiibacteriota</taxon>
    </lineage>
</organism>
<dbReference type="InterPro" id="IPR050194">
    <property type="entry name" value="Glycosyltransferase_grp1"/>
</dbReference>
<protein>
    <recommendedName>
        <fullName evidence="5">Glycosyl transferase family 1</fullName>
    </recommendedName>
</protein>
<feature type="domain" description="Glycosyl transferase family 1" evidence="1">
    <location>
        <begin position="189"/>
        <end position="348"/>
    </location>
</feature>
<comment type="caution">
    <text evidence="3">The sequence shown here is derived from an EMBL/GenBank/DDBJ whole genome shotgun (WGS) entry which is preliminary data.</text>
</comment>
<dbReference type="InterPro" id="IPR001296">
    <property type="entry name" value="Glyco_trans_1"/>
</dbReference>
<dbReference type="InterPro" id="IPR028098">
    <property type="entry name" value="Glyco_trans_4-like_N"/>
</dbReference>
<dbReference type="Proteomes" id="UP000229600">
    <property type="component" value="Unassembled WGS sequence"/>
</dbReference>
<dbReference type="Pfam" id="PF00534">
    <property type="entry name" value="Glycos_transf_1"/>
    <property type="match status" value="1"/>
</dbReference>
<evidence type="ECO:0000313" key="4">
    <source>
        <dbReference type="Proteomes" id="UP000229600"/>
    </source>
</evidence>
<name>A0A2H0N4R7_9BACT</name>
<dbReference type="CDD" id="cd03801">
    <property type="entry name" value="GT4_PimA-like"/>
    <property type="match status" value="1"/>
</dbReference>
<dbReference type="SUPFAM" id="SSF53756">
    <property type="entry name" value="UDP-Glycosyltransferase/glycogen phosphorylase"/>
    <property type="match status" value="1"/>
</dbReference>
<dbReference type="PANTHER" id="PTHR45947">
    <property type="entry name" value="SULFOQUINOVOSYL TRANSFERASE SQD2"/>
    <property type="match status" value="1"/>
</dbReference>
<reference evidence="3 4" key="1">
    <citation type="submission" date="2017-09" db="EMBL/GenBank/DDBJ databases">
        <title>Depth-based differentiation of microbial function through sediment-hosted aquifers and enrichment of novel symbionts in the deep terrestrial subsurface.</title>
        <authorList>
            <person name="Probst A.J."/>
            <person name="Ladd B."/>
            <person name="Jarett J.K."/>
            <person name="Geller-Mcgrath D.E."/>
            <person name="Sieber C.M."/>
            <person name="Emerson J.B."/>
            <person name="Anantharaman K."/>
            <person name="Thomas B.C."/>
            <person name="Malmstrom R."/>
            <person name="Stieglmeier M."/>
            <person name="Klingl A."/>
            <person name="Woyke T."/>
            <person name="Ryan C.M."/>
            <person name="Banfield J.F."/>
        </authorList>
    </citation>
    <scope>NUCLEOTIDE SEQUENCE [LARGE SCALE GENOMIC DNA]</scope>
    <source>
        <strain evidence="3">CG11_big_fil_rev_8_21_14_0_20_39_34</strain>
    </source>
</reference>
<sequence length="394" mass="45178">MKIAMIGQKGIPAFYGGIERHVQDLSEHLVCSGHDVTVYSRKWYSKSAQKEHKSIKIAYAPTVKTKHLDAITHTFFATLHAIRQNYDIIHYHGVGPSLLSWIPRLFTPKVKVVTTFHCIDRYHQKWNIFARLMLRAGEWAACHFAHKTITVSESLRQYCLNEFHTETEYIPNGVNINNKVPSEKYLKRFGLEKGKYLVMISRLVGHKGAHLLIESFVNLKRKNKDNKEIQEMKLAIVGGHVFTNDYVTQLHQMASQENDIIFTDFQSGNTLESLYAHTHVLVHPSLNEGLPLTVLQAMGYGKPVLLSNIPEHLELTQDGRAIFTQNDTKALEKKLYEFISLPEKEKEMLGVINKKTVQTSYTWENIAQQTGKLYKDLLQSNVQKEFIMSTNLKG</sequence>
<evidence type="ECO:0000259" key="2">
    <source>
        <dbReference type="Pfam" id="PF13439"/>
    </source>
</evidence>
<gene>
    <name evidence="3" type="ORF">COV59_04430</name>
</gene>
<dbReference type="AlphaFoldDB" id="A0A2H0N4R7"/>
<dbReference type="EMBL" id="PCWN01000008">
    <property type="protein sequence ID" value="PIR03883.1"/>
    <property type="molecule type" value="Genomic_DNA"/>
</dbReference>
<evidence type="ECO:0008006" key="5">
    <source>
        <dbReference type="Google" id="ProtNLM"/>
    </source>
</evidence>
<dbReference type="GO" id="GO:0016758">
    <property type="term" value="F:hexosyltransferase activity"/>
    <property type="evidence" value="ECO:0007669"/>
    <property type="project" value="TreeGrafter"/>
</dbReference>
<accession>A0A2H0N4R7</accession>
<evidence type="ECO:0000259" key="1">
    <source>
        <dbReference type="Pfam" id="PF00534"/>
    </source>
</evidence>
<feature type="domain" description="Glycosyltransferase subfamily 4-like N-terminal" evidence="2">
    <location>
        <begin position="15"/>
        <end position="177"/>
    </location>
</feature>
<dbReference type="PANTHER" id="PTHR45947:SF3">
    <property type="entry name" value="SULFOQUINOVOSYL TRANSFERASE SQD2"/>
    <property type="match status" value="1"/>
</dbReference>
<proteinExistence type="predicted"/>
<dbReference type="Pfam" id="PF13439">
    <property type="entry name" value="Glyco_transf_4"/>
    <property type="match status" value="1"/>
</dbReference>
<dbReference type="Gene3D" id="3.40.50.2000">
    <property type="entry name" value="Glycogen Phosphorylase B"/>
    <property type="match status" value="2"/>
</dbReference>